<dbReference type="Proteomes" id="UP001310890">
    <property type="component" value="Unassembled WGS sequence"/>
</dbReference>
<evidence type="ECO:0008006" key="3">
    <source>
        <dbReference type="Google" id="ProtNLM"/>
    </source>
</evidence>
<dbReference type="PANTHER" id="PTHR35020">
    <property type="entry name" value="N-ACETYLGLUCOSAMINE-INDUCED PROTEIN 1"/>
    <property type="match status" value="1"/>
</dbReference>
<dbReference type="InterPro" id="IPR022036">
    <property type="entry name" value="DUF3605"/>
</dbReference>
<dbReference type="EMBL" id="JAVRRL010000128">
    <property type="protein sequence ID" value="KAK5107310.1"/>
    <property type="molecule type" value="Genomic_DNA"/>
</dbReference>
<dbReference type="GO" id="GO:0005737">
    <property type="term" value="C:cytoplasm"/>
    <property type="evidence" value="ECO:0007669"/>
    <property type="project" value="TreeGrafter"/>
</dbReference>
<protein>
    <recommendedName>
        <fullName evidence="3">N-acetylglucosamine-induced protein 1</fullName>
    </recommendedName>
</protein>
<accession>A0AAN7TB16</accession>
<gene>
    <name evidence="1" type="ORF">LTR62_001403</name>
</gene>
<evidence type="ECO:0000313" key="2">
    <source>
        <dbReference type="Proteomes" id="UP001310890"/>
    </source>
</evidence>
<organism evidence="1 2">
    <name type="scientific">Meristemomyces frigidus</name>
    <dbReference type="NCBI Taxonomy" id="1508187"/>
    <lineage>
        <taxon>Eukaryota</taxon>
        <taxon>Fungi</taxon>
        <taxon>Dikarya</taxon>
        <taxon>Ascomycota</taxon>
        <taxon>Pezizomycotina</taxon>
        <taxon>Dothideomycetes</taxon>
        <taxon>Dothideomycetidae</taxon>
        <taxon>Mycosphaerellales</taxon>
        <taxon>Teratosphaeriaceae</taxon>
        <taxon>Meristemomyces</taxon>
    </lineage>
</organism>
<proteinExistence type="predicted"/>
<dbReference type="GO" id="GO:0006044">
    <property type="term" value="P:N-acetylglucosamine metabolic process"/>
    <property type="evidence" value="ECO:0007669"/>
    <property type="project" value="TreeGrafter"/>
</dbReference>
<dbReference type="PANTHER" id="PTHR35020:SF4">
    <property type="entry name" value="N-ACETYLGLUCOSAMINE-INDUCED PROTEIN 1"/>
    <property type="match status" value="1"/>
</dbReference>
<dbReference type="Pfam" id="PF12239">
    <property type="entry name" value="DUF3605"/>
    <property type="match status" value="1"/>
</dbReference>
<dbReference type="AlphaFoldDB" id="A0AAN7TB16"/>
<evidence type="ECO:0000313" key="1">
    <source>
        <dbReference type="EMBL" id="KAK5107310.1"/>
    </source>
</evidence>
<reference evidence="1" key="1">
    <citation type="submission" date="2023-08" db="EMBL/GenBank/DDBJ databases">
        <title>Black Yeasts Isolated from many extreme environments.</title>
        <authorList>
            <person name="Coleine C."/>
            <person name="Stajich J.E."/>
            <person name="Selbmann L."/>
        </authorList>
    </citation>
    <scope>NUCLEOTIDE SEQUENCE</scope>
    <source>
        <strain evidence="1">CCFEE 5401</strain>
    </source>
</reference>
<sequence length="251" mass="29216">MASPTINSEATPFWNTNIPPAQHTNTCPDYLSYAVENKKDREILSTLDNDYTLQTWPQVRDIVATNRIDLFQRVPSDLRRYRQFTHSLKAKHGSIMEYVLCERLKWDDHDDEEGRRASGKGLFAEQSDWKFLQNDWPYGLDKRIVHLVCWTKFTIPEDEETADLSSETRRVIDGFVERTFVKSARGFGEAGDEGLAKENVIWFRNWRGLKSIRAVEHIHVLLFEPEEAFVERVTGGDVPTWVRIRDGELKV</sequence>
<name>A0AAN7TB16_9PEZI</name>
<comment type="caution">
    <text evidence="1">The sequence shown here is derived from an EMBL/GenBank/DDBJ whole genome shotgun (WGS) entry which is preliminary data.</text>
</comment>